<protein>
    <recommendedName>
        <fullName evidence="5">DegT/DnrJ/EryC1/StrS aminotransferase family protein</fullName>
    </recommendedName>
</protein>
<organism evidence="3 4">
    <name type="scientific">Thioclava sediminum</name>
    <dbReference type="NCBI Taxonomy" id="1915319"/>
    <lineage>
        <taxon>Bacteria</taxon>
        <taxon>Pseudomonadati</taxon>
        <taxon>Pseudomonadota</taxon>
        <taxon>Alphaproteobacteria</taxon>
        <taxon>Rhodobacterales</taxon>
        <taxon>Paracoccaceae</taxon>
        <taxon>Thioclava</taxon>
    </lineage>
</organism>
<comment type="similarity">
    <text evidence="1 2">Belongs to the DegT/DnrJ/EryC1 family.</text>
</comment>
<dbReference type="PANTHER" id="PTHR30244:SF34">
    <property type="entry name" value="DTDP-4-AMINO-4,6-DIDEOXYGALACTOSE TRANSAMINASE"/>
    <property type="match status" value="1"/>
</dbReference>
<dbReference type="InterPro" id="IPR000653">
    <property type="entry name" value="DegT/StrS_aminotransferase"/>
</dbReference>
<keyword evidence="2" id="KW-0663">Pyridoxal phosphate</keyword>
<reference evidence="3 4" key="1">
    <citation type="submission" date="2016-11" db="EMBL/GenBank/DDBJ databases">
        <title>A multilocus sequence analysis scheme for characterization of bacteria in the genus Thioclava.</title>
        <authorList>
            <person name="Liu Y."/>
            <person name="Shao Z."/>
        </authorList>
    </citation>
    <scope>NUCLEOTIDE SEQUENCE [LARGE SCALE GENOMIC DNA]</scope>
    <source>
        <strain evidence="3 4">TAW-CT134</strain>
    </source>
</reference>
<dbReference type="InterPro" id="IPR015424">
    <property type="entry name" value="PyrdxlP-dep_Trfase"/>
</dbReference>
<dbReference type="InterPro" id="IPR015421">
    <property type="entry name" value="PyrdxlP-dep_Trfase_major"/>
</dbReference>
<evidence type="ECO:0000313" key="3">
    <source>
        <dbReference type="EMBL" id="OOY24341.1"/>
    </source>
</evidence>
<dbReference type="Pfam" id="PF01041">
    <property type="entry name" value="DegT_DnrJ_EryC1"/>
    <property type="match status" value="1"/>
</dbReference>
<comment type="caution">
    <text evidence="3">The sequence shown here is derived from an EMBL/GenBank/DDBJ whole genome shotgun (WGS) entry which is preliminary data.</text>
</comment>
<accession>A0ABX3MXC5</accession>
<dbReference type="Proteomes" id="UP000190787">
    <property type="component" value="Unassembled WGS sequence"/>
</dbReference>
<sequence>MTTLLDLCSGENSWANRGPLYRKLVESFAAHFSFGPQTSVTPCANAGIALEAMAKLLALREGRALRWVGSAFSFQNLGRGHFADMHFVDCDDQGLLDLDQLKALPEDSFDGLVVVNPFGLHRDFSAYIEYAKATGKFLLLDNAAGISRDLPDWPWQALSLHHTKPYGMGEGGLAITPAELSEEFYSLINYGAVPAEPSCWVNNGKISDISCAFLIDRLERVDTWEKEYFEQAERVHHIARELGLRPLTPFNIGAPAMSWGYLAETEIPLETILDSKQLTFGKYYKPLADLPKTTELYRNLVNIPTHPDVALLSDRDLREAIERLL</sequence>
<dbReference type="Gene3D" id="3.40.640.10">
    <property type="entry name" value="Type I PLP-dependent aspartate aminotransferase-like (Major domain)"/>
    <property type="match status" value="1"/>
</dbReference>
<dbReference type="EMBL" id="MPZV01000002">
    <property type="protein sequence ID" value="OOY24341.1"/>
    <property type="molecule type" value="Genomic_DNA"/>
</dbReference>
<keyword evidence="4" id="KW-1185">Reference proteome</keyword>
<proteinExistence type="inferred from homology"/>
<evidence type="ECO:0000256" key="1">
    <source>
        <dbReference type="ARBA" id="ARBA00037999"/>
    </source>
</evidence>
<name>A0ABX3MXC5_9RHOB</name>
<gene>
    <name evidence="3" type="ORF">BMI91_09830</name>
</gene>
<evidence type="ECO:0000313" key="4">
    <source>
        <dbReference type="Proteomes" id="UP000190787"/>
    </source>
</evidence>
<dbReference type="SUPFAM" id="SSF53383">
    <property type="entry name" value="PLP-dependent transferases"/>
    <property type="match status" value="1"/>
</dbReference>
<evidence type="ECO:0008006" key="5">
    <source>
        <dbReference type="Google" id="ProtNLM"/>
    </source>
</evidence>
<evidence type="ECO:0000256" key="2">
    <source>
        <dbReference type="RuleBase" id="RU004508"/>
    </source>
</evidence>
<dbReference type="PANTHER" id="PTHR30244">
    <property type="entry name" value="TRANSAMINASE"/>
    <property type="match status" value="1"/>
</dbReference>